<evidence type="ECO:0000259" key="1">
    <source>
        <dbReference type="SMART" id="SM00587"/>
    </source>
</evidence>
<dbReference type="PANTHER" id="PTHR11012:SF48">
    <property type="entry name" value="CHK KINASE-LIKE DOMAIN-CONTAINING PROTEIN-RELATED"/>
    <property type="match status" value="1"/>
</dbReference>
<dbReference type="InterPro" id="IPR011009">
    <property type="entry name" value="Kinase-like_dom_sf"/>
</dbReference>
<name>A0A9P0B7G0_BRAAE</name>
<evidence type="ECO:0000313" key="2">
    <source>
        <dbReference type="EMBL" id="CAH0557311.1"/>
    </source>
</evidence>
<dbReference type="InterPro" id="IPR015897">
    <property type="entry name" value="CHK_kinase-like"/>
</dbReference>
<dbReference type="SUPFAM" id="SSF56112">
    <property type="entry name" value="Protein kinase-like (PK-like)"/>
    <property type="match status" value="1"/>
</dbReference>
<dbReference type="Pfam" id="PF02958">
    <property type="entry name" value="EcKL"/>
    <property type="match status" value="1"/>
</dbReference>
<proteinExistence type="predicted"/>
<dbReference type="InterPro" id="IPR004119">
    <property type="entry name" value="EcKL"/>
</dbReference>
<dbReference type="Gene3D" id="3.90.1200.10">
    <property type="match status" value="1"/>
</dbReference>
<dbReference type="EMBL" id="OV121136">
    <property type="protein sequence ID" value="CAH0557311.1"/>
    <property type="molecule type" value="Genomic_DNA"/>
</dbReference>
<keyword evidence="3" id="KW-1185">Reference proteome</keyword>
<dbReference type="AlphaFoldDB" id="A0A9P0B7G0"/>
<accession>A0A9P0B7G0</accession>
<dbReference type="PANTHER" id="PTHR11012">
    <property type="entry name" value="PROTEIN KINASE-LIKE DOMAIN-CONTAINING"/>
    <property type="match status" value="1"/>
</dbReference>
<evidence type="ECO:0000313" key="3">
    <source>
        <dbReference type="Proteomes" id="UP001154078"/>
    </source>
</evidence>
<reference evidence="2" key="1">
    <citation type="submission" date="2021-12" db="EMBL/GenBank/DDBJ databases">
        <authorList>
            <person name="King R."/>
        </authorList>
    </citation>
    <scope>NUCLEOTIDE SEQUENCE</scope>
</reference>
<feature type="domain" description="CHK kinase-like" evidence="1">
    <location>
        <begin position="126"/>
        <end position="331"/>
    </location>
</feature>
<gene>
    <name evidence="2" type="ORF">MELIAE_LOCUS8060</name>
</gene>
<dbReference type="OrthoDB" id="190089at2759"/>
<sequence>MTKIMIKEMDLTEDDIADLIKKIYPHKKYHLTYCVQKFPEKIGLLGEHYTLNTTLKDLENKEKVHKTFFVKCFPEIQEQAELADGVGAFKKEIFIYELFEKFKQHSLKLISSCTPLLFDCRYNKYLILENLGASLYEGIDKMRFLEYNEVLIVIQQLAKLHASSIVYEEEMSKKLENIYNLFDEYREELEESFFNDREGFINHAGVNASIRGVLGEISLFNFEEKLASGKQFLDVAKTMLYKVYDLVKPSTKYRNVITHGDLWATNFLIKYDEKNEPVDCKFVDFQCSRYVPPAQDVLSFIYLTTSREFREKHLYQLLGLYYNYLDKNLKSNGVLTDSIINFPDFLDSCEEQKIFAIIQTAIYFPLILINSSCIESYLKDKDLHKKALFEDRTHLILVHKDKDRAYTKRLKDSILDLKRICEYI</sequence>
<dbReference type="SMART" id="SM00587">
    <property type="entry name" value="CHK"/>
    <property type="match status" value="1"/>
</dbReference>
<dbReference type="Proteomes" id="UP001154078">
    <property type="component" value="Chromosome 5"/>
</dbReference>
<organism evidence="2 3">
    <name type="scientific">Brassicogethes aeneus</name>
    <name type="common">Rape pollen beetle</name>
    <name type="synonym">Meligethes aeneus</name>
    <dbReference type="NCBI Taxonomy" id="1431903"/>
    <lineage>
        <taxon>Eukaryota</taxon>
        <taxon>Metazoa</taxon>
        <taxon>Ecdysozoa</taxon>
        <taxon>Arthropoda</taxon>
        <taxon>Hexapoda</taxon>
        <taxon>Insecta</taxon>
        <taxon>Pterygota</taxon>
        <taxon>Neoptera</taxon>
        <taxon>Endopterygota</taxon>
        <taxon>Coleoptera</taxon>
        <taxon>Polyphaga</taxon>
        <taxon>Cucujiformia</taxon>
        <taxon>Nitidulidae</taxon>
        <taxon>Meligethinae</taxon>
        <taxon>Brassicogethes</taxon>
    </lineage>
</organism>
<protein>
    <recommendedName>
        <fullName evidence="1">CHK kinase-like domain-containing protein</fullName>
    </recommendedName>
</protein>